<keyword evidence="1" id="KW-0732">Signal</keyword>
<dbReference type="Proteomes" id="UP000468717">
    <property type="component" value="Unassembled WGS sequence"/>
</dbReference>
<dbReference type="RefSeq" id="WP_152283328.1">
    <property type="nucleotide sequence ID" value="NZ_WFLI01000017.1"/>
</dbReference>
<accession>A0A6I1HYX4</accession>
<evidence type="ECO:0000313" key="3">
    <source>
        <dbReference type="Proteomes" id="UP000468717"/>
    </source>
</evidence>
<gene>
    <name evidence="2" type="ORF">GCN75_15780</name>
</gene>
<feature type="chain" id="PRO_5026241222" evidence="1">
    <location>
        <begin position="23"/>
        <end position="136"/>
    </location>
</feature>
<dbReference type="AlphaFoldDB" id="A0A6I1HYX4"/>
<evidence type="ECO:0000256" key="1">
    <source>
        <dbReference type="SAM" id="SignalP"/>
    </source>
</evidence>
<keyword evidence="3" id="KW-1185">Reference proteome</keyword>
<comment type="caution">
    <text evidence="2">The sequence shown here is derived from an EMBL/GenBank/DDBJ whole genome shotgun (WGS) entry which is preliminary data.</text>
</comment>
<feature type="signal peptide" evidence="1">
    <location>
        <begin position="1"/>
        <end position="22"/>
    </location>
</feature>
<proteinExistence type="predicted"/>
<evidence type="ECO:0000313" key="2">
    <source>
        <dbReference type="EMBL" id="KAB8063934.1"/>
    </source>
</evidence>
<name>A0A6I1HYX4_9BURK</name>
<dbReference type="EMBL" id="WFLI01000017">
    <property type="protein sequence ID" value="KAB8063934.1"/>
    <property type="molecule type" value="Genomic_DNA"/>
</dbReference>
<reference evidence="2 3" key="1">
    <citation type="submission" date="2019-10" db="EMBL/GenBank/DDBJ databases">
        <title>Three novel species isolated from a subtropical stream in China.</title>
        <authorList>
            <person name="Lu H."/>
        </authorList>
    </citation>
    <scope>NUCLEOTIDE SEQUENCE [LARGE SCALE GENOMIC DNA]</scope>
    <source>
        <strain evidence="2 3">FT13W</strain>
    </source>
</reference>
<sequence length="136" mass="15036">MKLAALLSTHLLLCTLPLLAQAQSPIVLDGQYSARTDEMSLEIIGKRVCFAPDKAQWGRLPRPAATHDAWFCFSNDAEARRLLRVPARQADNCGWQARARIIIDTYQPYVEQGDGNDMARLASVVKVAQPNAIACE</sequence>
<organism evidence="2 3">
    <name type="scientific">Janthinobacterium violaceinigrum</name>
    <dbReference type="NCBI Taxonomy" id="2654252"/>
    <lineage>
        <taxon>Bacteria</taxon>
        <taxon>Pseudomonadati</taxon>
        <taxon>Pseudomonadota</taxon>
        <taxon>Betaproteobacteria</taxon>
        <taxon>Burkholderiales</taxon>
        <taxon>Oxalobacteraceae</taxon>
        <taxon>Janthinobacterium</taxon>
    </lineage>
</organism>
<protein>
    <submittedName>
        <fullName evidence="2">Uncharacterized protein</fullName>
    </submittedName>
</protein>